<dbReference type="Proteomes" id="UP001152885">
    <property type="component" value="Unassembled WGS sequence"/>
</dbReference>
<evidence type="ECO:0000313" key="3">
    <source>
        <dbReference type="EMBL" id="CAI5758497.1"/>
    </source>
</evidence>
<proteinExistence type="predicted"/>
<feature type="compositionally biased region" description="Acidic residues" evidence="1">
    <location>
        <begin position="1"/>
        <end position="12"/>
    </location>
</feature>
<feature type="region of interest" description="Disordered" evidence="1">
    <location>
        <begin position="1"/>
        <end position="22"/>
    </location>
</feature>
<dbReference type="AlphaFoldDB" id="A0A9W4TX32"/>
<feature type="transmembrane region" description="Helical" evidence="2">
    <location>
        <begin position="140"/>
        <end position="161"/>
    </location>
</feature>
<sequence>MSTIDETNEEDVNSNGGNEINDNLQVQTSRDLVLTKKSPDLNASVTVDTVTSFETIRSLVRSPSFTSVYGSERVCCLNWLKFNPFRRSRNTIEDTSPLLPVHSLPYNSPIITSNQLSSIIFNFLDKWIISMSRRNYPNTIIWLFSTLITISLIAIILGLYFSGNLGALTQLAKALLCQIISQFNNDNSLPSFC</sequence>
<keyword evidence="2" id="KW-0472">Membrane</keyword>
<keyword evidence="2" id="KW-0812">Transmembrane</keyword>
<gene>
    <name evidence="3" type="ORF">CANVERA_P3009</name>
</gene>
<accession>A0A9W4TX32</accession>
<feature type="compositionally biased region" description="Polar residues" evidence="1">
    <location>
        <begin position="13"/>
        <end position="22"/>
    </location>
</feature>
<evidence type="ECO:0000313" key="4">
    <source>
        <dbReference type="Proteomes" id="UP001152885"/>
    </source>
</evidence>
<name>A0A9W4TX32_9ASCO</name>
<comment type="caution">
    <text evidence="3">The sequence shown here is derived from an EMBL/GenBank/DDBJ whole genome shotgun (WGS) entry which is preliminary data.</text>
</comment>
<organism evidence="3 4">
    <name type="scientific">Candida verbasci</name>
    <dbReference type="NCBI Taxonomy" id="1227364"/>
    <lineage>
        <taxon>Eukaryota</taxon>
        <taxon>Fungi</taxon>
        <taxon>Dikarya</taxon>
        <taxon>Ascomycota</taxon>
        <taxon>Saccharomycotina</taxon>
        <taxon>Pichiomycetes</taxon>
        <taxon>Debaryomycetaceae</taxon>
        <taxon>Candida/Lodderomyces clade</taxon>
        <taxon>Candida</taxon>
    </lineage>
</organism>
<evidence type="ECO:0000256" key="2">
    <source>
        <dbReference type="SAM" id="Phobius"/>
    </source>
</evidence>
<protein>
    <submittedName>
        <fullName evidence="3">Uncharacterized protein</fullName>
    </submittedName>
</protein>
<keyword evidence="2" id="KW-1133">Transmembrane helix</keyword>
<dbReference type="EMBL" id="CANTUO010000003">
    <property type="protein sequence ID" value="CAI5758497.1"/>
    <property type="molecule type" value="Genomic_DNA"/>
</dbReference>
<reference evidence="3" key="1">
    <citation type="submission" date="2022-12" db="EMBL/GenBank/DDBJ databases">
        <authorList>
            <person name="Brejova B."/>
        </authorList>
    </citation>
    <scope>NUCLEOTIDE SEQUENCE</scope>
</reference>
<evidence type="ECO:0000256" key="1">
    <source>
        <dbReference type="SAM" id="MobiDB-lite"/>
    </source>
</evidence>
<keyword evidence="4" id="KW-1185">Reference proteome</keyword>